<dbReference type="InterPro" id="IPR016024">
    <property type="entry name" value="ARM-type_fold"/>
</dbReference>
<accession>A0A167X1K3</accession>
<dbReference type="PANTHER" id="PTHR45994:SF1">
    <property type="entry name" value="FI21225P1"/>
    <property type="match status" value="1"/>
</dbReference>
<dbReference type="SUPFAM" id="SSF48371">
    <property type="entry name" value="ARM repeat"/>
    <property type="match status" value="2"/>
</dbReference>
<gene>
    <name evidence="5" type="ORF">AAP_04276</name>
</gene>
<comment type="caution">
    <text evidence="5">The sequence shown here is derived from an EMBL/GenBank/DDBJ whole genome shotgun (WGS) entry which is preliminary data.</text>
</comment>
<evidence type="ECO:0000313" key="6">
    <source>
        <dbReference type="Proteomes" id="UP000242877"/>
    </source>
</evidence>
<keyword evidence="6" id="KW-1185">Reference proteome</keyword>
<dbReference type="GO" id="GO:0051879">
    <property type="term" value="F:Hsp90 protein binding"/>
    <property type="evidence" value="ECO:0007669"/>
    <property type="project" value="TreeGrafter"/>
</dbReference>
<dbReference type="Proteomes" id="UP000242877">
    <property type="component" value="Unassembled WGS sequence"/>
</dbReference>
<keyword evidence="3" id="KW-1133">Transmembrane helix</keyword>
<proteinExistence type="predicted"/>
<keyword evidence="3" id="KW-0472">Membrane</keyword>
<dbReference type="Pfam" id="PF11701">
    <property type="entry name" value="UNC45-central"/>
    <property type="match status" value="1"/>
</dbReference>
<keyword evidence="2" id="KW-0963">Cytoplasm</keyword>
<comment type="subcellular location">
    <subcellularLocation>
        <location evidence="1">Cytoplasm</location>
    </subcellularLocation>
</comment>
<dbReference type="InterPro" id="IPR011989">
    <property type="entry name" value="ARM-like"/>
</dbReference>
<dbReference type="VEuPathDB" id="FungiDB:AAP_04276"/>
<dbReference type="Gene3D" id="1.25.10.100">
    <property type="match status" value="1"/>
</dbReference>
<protein>
    <submittedName>
        <fullName evidence="5">Armadillo-type fold protein</fullName>
    </submittedName>
</protein>
<name>A0A167X1K3_9EURO</name>
<dbReference type="EMBL" id="AZGZ01000020">
    <property type="protein sequence ID" value="KZZ89521.1"/>
    <property type="molecule type" value="Genomic_DNA"/>
</dbReference>
<feature type="transmembrane region" description="Helical" evidence="3">
    <location>
        <begin position="285"/>
        <end position="308"/>
    </location>
</feature>
<dbReference type="PANTHER" id="PTHR45994">
    <property type="entry name" value="FI21225P1"/>
    <property type="match status" value="1"/>
</dbReference>
<evidence type="ECO:0000256" key="1">
    <source>
        <dbReference type="ARBA" id="ARBA00004496"/>
    </source>
</evidence>
<evidence type="ECO:0000259" key="4">
    <source>
        <dbReference type="Pfam" id="PF11701"/>
    </source>
</evidence>
<evidence type="ECO:0000313" key="5">
    <source>
        <dbReference type="EMBL" id="KZZ89521.1"/>
    </source>
</evidence>
<organism evidence="5 6">
    <name type="scientific">Ascosphaera apis ARSEF 7405</name>
    <dbReference type="NCBI Taxonomy" id="392613"/>
    <lineage>
        <taxon>Eukaryota</taxon>
        <taxon>Fungi</taxon>
        <taxon>Dikarya</taxon>
        <taxon>Ascomycota</taxon>
        <taxon>Pezizomycotina</taxon>
        <taxon>Eurotiomycetes</taxon>
        <taxon>Eurotiomycetidae</taxon>
        <taxon>Onygenales</taxon>
        <taxon>Ascosphaeraceae</taxon>
        <taxon>Ascosphaera</taxon>
    </lineage>
</organism>
<reference evidence="5 6" key="1">
    <citation type="journal article" date="2016" name="Genome Biol. Evol.">
        <title>Divergent and convergent evolution of fungal pathogenicity.</title>
        <authorList>
            <person name="Shang Y."/>
            <person name="Xiao G."/>
            <person name="Zheng P."/>
            <person name="Cen K."/>
            <person name="Zhan S."/>
            <person name="Wang C."/>
        </authorList>
    </citation>
    <scope>NUCLEOTIDE SEQUENCE [LARGE SCALE GENOMIC DNA]</scope>
    <source>
        <strain evidence="5 6">ARSEF 7405</strain>
    </source>
</reference>
<dbReference type="OrthoDB" id="5574718at2759"/>
<evidence type="ECO:0000256" key="3">
    <source>
        <dbReference type="SAM" id="Phobius"/>
    </source>
</evidence>
<keyword evidence="3" id="KW-0812">Transmembrane</keyword>
<dbReference type="AlphaFoldDB" id="A0A167X1K3"/>
<dbReference type="GO" id="GO:0005737">
    <property type="term" value="C:cytoplasm"/>
    <property type="evidence" value="ECO:0007669"/>
    <property type="project" value="UniProtKB-SubCell"/>
</dbReference>
<dbReference type="InterPro" id="IPR024660">
    <property type="entry name" value="UCS_central_dom"/>
</dbReference>
<dbReference type="Gene3D" id="1.25.10.10">
    <property type="entry name" value="Leucine-rich Repeat Variant"/>
    <property type="match status" value="1"/>
</dbReference>
<feature type="domain" description="UNC-45/Cro1/She4 central" evidence="4">
    <location>
        <begin position="230"/>
        <end position="382"/>
    </location>
</feature>
<sequence length="778" mass="85282">MVHALDDERALQLVRDAHELLDSGHPKAASRNLREAMALSPNNAEVQAAFNQIARKNELNHPLCDLVRSYVSHRDENAGLEAASYITSGKPTTAAAPSGEVAKDCFNLILSVPASKLSSTQDDILTALARCSAEVRKHLAVEMQASVTQLFDQVYDRGDGIVGMLVNIILDESLWHDEDQRMHCETELFVLFVAKLLESGYDLRGISVSGLARLLAVHADKLAMSLDEEGVDAIIAGLDIRLPAEIRGQATIVLAKYLEVAKEEGQKVVTHRILHRLEKKKHREYIIFFSALAATYSIIPTACATLLLNDEIKQTLSNLTDPRSRPSDDMVKAVLTLFNATTVDRSSRQFIYKEYADWLSHLVSNAREESVNSLAALTLAKLRASEGNNDPLQNGNSNNAIVEDEEGSTHDLVERFTKQLASSTDGADLQVPIEGLAYTSVQPDVKEQLVDDKSFLSNLLRAIKAQIAAMGTQQAPTSTLYGGLMILWNLTRYRPNLSEEQKKISDLKAYANASKPASAGILDDDDHVQRRCDMVVEAGVMPLLRELWSNAGKSGFVLTAAVQDLMTKILLSITRNQKTRGILAQQGAVRLLIAILDDSVENAGRAKLAPESTTAAAHALARLLISLNPGLVFPSNGFPQITSAIRPLVKLLLPPPGSTEFNPSAEQPRDLLPTFESLLALTNLASYPDITGADNIVRLAWNEGDIGNGGRESSNILEDLLLSSNTRIQRAACELWFIVELAIFQFAPENDNRAEVTTPKYTTQNSQCRDSNLHRDDF</sequence>
<evidence type="ECO:0000256" key="2">
    <source>
        <dbReference type="ARBA" id="ARBA00022490"/>
    </source>
</evidence>